<evidence type="ECO:0000259" key="3">
    <source>
        <dbReference type="PROSITE" id="PS50240"/>
    </source>
</evidence>
<reference evidence="4 5" key="1">
    <citation type="journal article" date="2007" name="Nature">
        <title>Evolution of genes and genomes on the Drosophila phylogeny.</title>
        <authorList>
            <consortium name="Drosophila 12 Genomes Consortium"/>
            <person name="Clark A.G."/>
            <person name="Eisen M.B."/>
            <person name="Smith D.R."/>
            <person name="Bergman C.M."/>
            <person name="Oliver B."/>
            <person name="Markow T.A."/>
            <person name="Kaufman T.C."/>
            <person name="Kellis M."/>
            <person name="Gelbart W."/>
            <person name="Iyer V.N."/>
            <person name="Pollard D.A."/>
            <person name="Sackton T.B."/>
            <person name="Larracuente A.M."/>
            <person name="Singh N.D."/>
            <person name="Abad J.P."/>
            <person name="Abt D.N."/>
            <person name="Adryan B."/>
            <person name="Aguade M."/>
            <person name="Akashi H."/>
            <person name="Anderson W.W."/>
            <person name="Aquadro C.F."/>
            <person name="Ardell D.H."/>
            <person name="Arguello R."/>
            <person name="Artieri C.G."/>
            <person name="Barbash D.A."/>
            <person name="Barker D."/>
            <person name="Barsanti P."/>
            <person name="Batterham P."/>
            <person name="Batzoglou S."/>
            <person name="Begun D."/>
            <person name="Bhutkar A."/>
            <person name="Blanco E."/>
            <person name="Bosak S.A."/>
            <person name="Bradley R.K."/>
            <person name="Brand A.D."/>
            <person name="Brent M.R."/>
            <person name="Brooks A.N."/>
            <person name="Brown R.H."/>
            <person name="Butlin R.K."/>
            <person name="Caggese C."/>
            <person name="Calvi B.R."/>
            <person name="Bernardo de Carvalho A."/>
            <person name="Caspi A."/>
            <person name="Castrezana S."/>
            <person name="Celniker S.E."/>
            <person name="Chang J.L."/>
            <person name="Chapple C."/>
            <person name="Chatterji S."/>
            <person name="Chinwalla A."/>
            <person name="Civetta A."/>
            <person name="Clifton S.W."/>
            <person name="Comeron J.M."/>
            <person name="Costello J.C."/>
            <person name="Coyne J.A."/>
            <person name="Daub J."/>
            <person name="David R.G."/>
            <person name="Delcher A.L."/>
            <person name="Delehaunty K."/>
            <person name="Do C.B."/>
            <person name="Ebling H."/>
            <person name="Edwards K."/>
            <person name="Eickbush T."/>
            <person name="Evans J.D."/>
            <person name="Filipski A."/>
            <person name="Findeiss S."/>
            <person name="Freyhult E."/>
            <person name="Fulton L."/>
            <person name="Fulton R."/>
            <person name="Garcia A.C."/>
            <person name="Gardiner A."/>
            <person name="Garfield D.A."/>
            <person name="Garvin B.E."/>
            <person name="Gibson G."/>
            <person name="Gilbert D."/>
            <person name="Gnerre S."/>
            <person name="Godfrey J."/>
            <person name="Good R."/>
            <person name="Gotea V."/>
            <person name="Gravely B."/>
            <person name="Greenberg A.J."/>
            <person name="Griffiths-Jones S."/>
            <person name="Gross S."/>
            <person name="Guigo R."/>
            <person name="Gustafson E.A."/>
            <person name="Haerty W."/>
            <person name="Hahn M.W."/>
            <person name="Halligan D.L."/>
            <person name="Halpern A.L."/>
            <person name="Halter G.M."/>
            <person name="Han M.V."/>
            <person name="Heger A."/>
            <person name="Hillier L."/>
            <person name="Hinrichs A.S."/>
            <person name="Holmes I."/>
            <person name="Hoskins R.A."/>
            <person name="Hubisz M.J."/>
            <person name="Hultmark D."/>
            <person name="Huntley M.A."/>
            <person name="Jaffe D.B."/>
            <person name="Jagadeeshan S."/>
            <person name="Jeck W.R."/>
            <person name="Johnson J."/>
            <person name="Jones C.D."/>
            <person name="Jordan W.C."/>
            <person name="Karpen G.H."/>
            <person name="Kataoka E."/>
            <person name="Keightley P.D."/>
            <person name="Kheradpour P."/>
            <person name="Kirkness E.F."/>
            <person name="Koerich L.B."/>
            <person name="Kristiansen K."/>
            <person name="Kudrna D."/>
            <person name="Kulathinal R.J."/>
            <person name="Kumar S."/>
            <person name="Kwok R."/>
            <person name="Lander E."/>
            <person name="Langley C.H."/>
            <person name="Lapoint R."/>
            <person name="Lazzaro B.P."/>
            <person name="Lee S.J."/>
            <person name="Levesque L."/>
            <person name="Li R."/>
            <person name="Lin C.F."/>
            <person name="Lin M.F."/>
            <person name="Lindblad-Toh K."/>
            <person name="Llopart A."/>
            <person name="Long M."/>
            <person name="Low L."/>
            <person name="Lozovsky E."/>
            <person name="Lu J."/>
            <person name="Luo M."/>
            <person name="Machado C.A."/>
            <person name="Makalowski W."/>
            <person name="Marzo M."/>
            <person name="Matsuda M."/>
            <person name="Matzkin L."/>
            <person name="McAllister B."/>
            <person name="McBride C.S."/>
            <person name="McKernan B."/>
            <person name="McKernan K."/>
            <person name="Mendez-Lago M."/>
            <person name="Minx P."/>
            <person name="Mollenhauer M.U."/>
            <person name="Montooth K."/>
            <person name="Mount S.M."/>
            <person name="Mu X."/>
            <person name="Myers E."/>
            <person name="Negre B."/>
            <person name="Newfeld S."/>
            <person name="Nielsen R."/>
            <person name="Noor M.A."/>
            <person name="O'Grady P."/>
            <person name="Pachter L."/>
            <person name="Papaceit M."/>
            <person name="Parisi M.J."/>
            <person name="Parisi M."/>
            <person name="Parts L."/>
            <person name="Pedersen J.S."/>
            <person name="Pesole G."/>
            <person name="Phillippy A.M."/>
            <person name="Ponting C.P."/>
            <person name="Pop M."/>
            <person name="Porcelli D."/>
            <person name="Powell J.R."/>
            <person name="Prohaska S."/>
            <person name="Pruitt K."/>
            <person name="Puig M."/>
            <person name="Quesneville H."/>
            <person name="Ram K.R."/>
            <person name="Rand D."/>
            <person name="Rasmussen M.D."/>
            <person name="Reed L.K."/>
            <person name="Reenan R."/>
            <person name="Reily A."/>
            <person name="Remington K.A."/>
            <person name="Rieger T.T."/>
            <person name="Ritchie M.G."/>
            <person name="Robin C."/>
            <person name="Rogers Y.H."/>
            <person name="Rohde C."/>
            <person name="Rozas J."/>
            <person name="Rubenfield M.J."/>
            <person name="Ruiz A."/>
            <person name="Russo S."/>
            <person name="Salzberg S.L."/>
            <person name="Sanchez-Gracia A."/>
            <person name="Saranga D.J."/>
            <person name="Sato H."/>
            <person name="Schaeffer S.W."/>
            <person name="Schatz M.C."/>
            <person name="Schlenke T."/>
            <person name="Schwartz R."/>
            <person name="Segarra C."/>
            <person name="Singh R.S."/>
            <person name="Sirot L."/>
            <person name="Sirota M."/>
            <person name="Sisneros N.B."/>
            <person name="Smith C.D."/>
            <person name="Smith T.F."/>
            <person name="Spieth J."/>
            <person name="Stage D.E."/>
            <person name="Stark A."/>
            <person name="Stephan W."/>
            <person name="Strausberg R.L."/>
            <person name="Strempel S."/>
            <person name="Sturgill D."/>
            <person name="Sutton G."/>
            <person name="Sutton G.G."/>
            <person name="Tao W."/>
            <person name="Teichmann S."/>
            <person name="Tobari Y.N."/>
            <person name="Tomimura Y."/>
            <person name="Tsolas J.M."/>
            <person name="Valente V.L."/>
            <person name="Venter E."/>
            <person name="Venter J.C."/>
            <person name="Vicario S."/>
            <person name="Vieira F.G."/>
            <person name="Vilella A.J."/>
            <person name="Villasante A."/>
            <person name="Walenz B."/>
            <person name="Wang J."/>
            <person name="Wasserman M."/>
            <person name="Watts T."/>
            <person name="Wilson D."/>
            <person name="Wilson R.K."/>
            <person name="Wing R.A."/>
            <person name="Wolfner M.F."/>
            <person name="Wong A."/>
            <person name="Wong G.K."/>
            <person name="Wu C.I."/>
            <person name="Wu G."/>
            <person name="Yamamoto D."/>
            <person name="Yang H.P."/>
            <person name="Yang S.P."/>
            <person name="Yorke J.A."/>
            <person name="Yoshida K."/>
            <person name="Zdobnov E."/>
            <person name="Zhang P."/>
            <person name="Zhang Y."/>
            <person name="Zimin A.V."/>
            <person name="Baldwin J."/>
            <person name="Abdouelleil A."/>
            <person name="Abdulkadir J."/>
            <person name="Abebe A."/>
            <person name="Abera B."/>
            <person name="Abreu J."/>
            <person name="Acer S.C."/>
            <person name="Aftuck L."/>
            <person name="Alexander A."/>
            <person name="An P."/>
            <person name="Anderson E."/>
            <person name="Anderson S."/>
            <person name="Arachi H."/>
            <person name="Azer M."/>
            <person name="Bachantsang P."/>
            <person name="Barry A."/>
            <person name="Bayul T."/>
            <person name="Berlin A."/>
            <person name="Bessette D."/>
            <person name="Bloom T."/>
            <person name="Blye J."/>
            <person name="Boguslavskiy L."/>
            <person name="Bonnet C."/>
            <person name="Boukhgalter B."/>
            <person name="Bourzgui I."/>
            <person name="Brown A."/>
            <person name="Cahill P."/>
            <person name="Channer S."/>
            <person name="Cheshatsang Y."/>
            <person name="Chuda L."/>
            <person name="Citroen M."/>
            <person name="Collymore A."/>
            <person name="Cooke P."/>
            <person name="Costello M."/>
            <person name="D'Aco K."/>
            <person name="Daza R."/>
            <person name="De Haan G."/>
            <person name="DeGray S."/>
            <person name="DeMaso C."/>
            <person name="Dhargay N."/>
            <person name="Dooley K."/>
            <person name="Dooley E."/>
            <person name="Doricent M."/>
            <person name="Dorje P."/>
            <person name="Dorjee K."/>
            <person name="Dupes A."/>
            <person name="Elong R."/>
            <person name="Falk J."/>
            <person name="Farina A."/>
            <person name="Faro S."/>
            <person name="Ferguson D."/>
            <person name="Fisher S."/>
            <person name="Foley C.D."/>
            <person name="Franke A."/>
            <person name="Friedrich D."/>
            <person name="Gadbois L."/>
            <person name="Gearin G."/>
            <person name="Gearin C.R."/>
            <person name="Giannoukos G."/>
            <person name="Goode T."/>
            <person name="Graham J."/>
            <person name="Grandbois E."/>
            <person name="Grewal S."/>
            <person name="Gyaltsen K."/>
            <person name="Hafez N."/>
            <person name="Hagos B."/>
            <person name="Hall J."/>
            <person name="Henson C."/>
            <person name="Hollinger A."/>
            <person name="Honan T."/>
            <person name="Huard M.D."/>
            <person name="Hughes L."/>
            <person name="Hurhula B."/>
            <person name="Husby M.E."/>
            <person name="Kamat A."/>
            <person name="Kanga B."/>
            <person name="Kashin S."/>
            <person name="Khazanovich D."/>
            <person name="Kisner P."/>
            <person name="Lance K."/>
            <person name="Lara M."/>
            <person name="Lee W."/>
            <person name="Lennon N."/>
            <person name="Letendre F."/>
            <person name="LeVine R."/>
            <person name="Lipovsky A."/>
            <person name="Liu X."/>
            <person name="Liu J."/>
            <person name="Liu S."/>
            <person name="Lokyitsang T."/>
            <person name="Lokyitsang Y."/>
            <person name="Lubonja R."/>
            <person name="Lui A."/>
            <person name="MacDonald P."/>
            <person name="Magnisalis V."/>
            <person name="Maru K."/>
            <person name="Matthews C."/>
            <person name="McCusker W."/>
            <person name="McDonough S."/>
            <person name="Mehta T."/>
            <person name="Meldrim J."/>
            <person name="Meneus L."/>
            <person name="Mihai O."/>
            <person name="Mihalev A."/>
            <person name="Mihova T."/>
            <person name="Mittelman R."/>
            <person name="Mlenga V."/>
            <person name="Montmayeur A."/>
            <person name="Mulrain L."/>
            <person name="Navidi A."/>
            <person name="Naylor J."/>
            <person name="Negash T."/>
            <person name="Nguyen T."/>
            <person name="Nguyen N."/>
            <person name="Nicol R."/>
            <person name="Norbu C."/>
            <person name="Norbu N."/>
            <person name="Novod N."/>
            <person name="O'Neill B."/>
            <person name="Osman S."/>
            <person name="Markiewicz E."/>
            <person name="Oyono O.L."/>
            <person name="Patti C."/>
            <person name="Phunkhang P."/>
            <person name="Pierre F."/>
            <person name="Priest M."/>
            <person name="Raghuraman S."/>
            <person name="Rege F."/>
            <person name="Reyes R."/>
            <person name="Rise C."/>
            <person name="Rogov P."/>
            <person name="Ross K."/>
            <person name="Ryan E."/>
            <person name="Settipalli S."/>
            <person name="Shea T."/>
            <person name="Sherpa N."/>
            <person name="Shi L."/>
            <person name="Shih D."/>
            <person name="Sparrow T."/>
            <person name="Spaulding J."/>
            <person name="Stalker J."/>
            <person name="Stange-Thomann N."/>
            <person name="Stavropoulos S."/>
            <person name="Stone C."/>
            <person name="Strader C."/>
            <person name="Tesfaye S."/>
            <person name="Thomson T."/>
            <person name="Thoulutsang Y."/>
            <person name="Thoulutsang D."/>
            <person name="Topham K."/>
            <person name="Topping I."/>
            <person name="Tsamla T."/>
            <person name="Vassiliev H."/>
            <person name="Vo A."/>
            <person name="Wangchuk T."/>
            <person name="Wangdi T."/>
            <person name="Weiand M."/>
            <person name="Wilkinson J."/>
            <person name="Wilson A."/>
            <person name="Yadav S."/>
            <person name="Young G."/>
            <person name="Yu Q."/>
            <person name="Zembek L."/>
            <person name="Zhong D."/>
            <person name="Zimmer A."/>
            <person name="Zwirko Z."/>
            <person name="Jaffe D.B."/>
            <person name="Alvarez P."/>
            <person name="Brockman W."/>
            <person name="Butler J."/>
            <person name="Chin C."/>
            <person name="Gnerre S."/>
            <person name="Grabherr M."/>
            <person name="Kleber M."/>
            <person name="Mauceli E."/>
            <person name="MacCallum I."/>
        </authorList>
    </citation>
    <scope>NUCLEOTIDE SEQUENCE [LARGE SCALE GENOMIC DNA]</scope>
    <source>
        <strain evidence="5">Tucson 15287-2541.00</strain>
    </source>
</reference>
<name>B4K310_DROGR</name>
<sequence length="194" mass="21267">MIGNSWVLTASDCSKNPFTVTIYYGSSKRAQGSISHTVSGGNVIRNPSDDIALIRTPYVEFSDRISRVRLPSFSDRDNLYVYRWTTACGWGQNTLTSTSEDLECVDALVIPNSQCARIYDTHTVHGGVLCTRTRRRGSICSGDSGIPLVTQRNTIVIGVSQSWTASGCTAGYPAGFTRITSHLDWIRIQSGISY</sequence>
<dbReference type="Proteomes" id="UP000001070">
    <property type="component" value="Unassembled WGS sequence"/>
</dbReference>
<keyword evidence="5" id="KW-1185">Reference proteome</keyword>
<dbReference type="InterPro" id="IPR001254">
    <property type="entry name" value="Trypsin_dom"/>
</dbReference>
<proteinExistence type="inferred from homology"/>
<evidence type="ECO:0000256" key="1">
    <source>
        <dbReference type="ARBA" id="ARBA00023157"/>
    </source>
</evidence>
<dbReference type="PhylomeDB" id="B4K310"/>
<dbReference type="MEROPS" id="S01.B11"/>
<evidence type="ECO:0000313" key="4">
    <source>
        <dbReference type="EMBL" id="EDW04860.1"/>
    </source>
</evidence>
<dbReference type="Pfam" id="PF00089">
    <property type="entry name" value="Trypsin"/>
    <property type="match status" value="1"/>
</dbReference>
<dbReference type="InParanoid" id="B4K310"/>
<evidence type="ECO:0000256" key="2">
    <source>
        <dbReference type="ARBA" id="ARBA00024195"/>
    </source>
</evidence>
<gene>
    <name evidence="4" type="primary">Dgri\GH12820</name>
    <name evidence="4" type="ORF">Dgri_GH12820</name>
</gene>
<comment type="similarity">
    <text evidence="2">Belongs to the peptidase S1 family. CLIP subfamily.</text>
</comment>
<dbReference type="OMA" id="CARIYDT"/>
<dbReference type="GO" id="GO:0004252">
    <property type="term" value="F:serine-type endopeptidase activity"/>
    <property type="evidence" value="ECO:0007669"/>
    <property type="project" value="InterPro"/>
</dbReference>
<dbReference type="InterPro" id="IPR043504">
    <property type="entry name" value="Peptidase_S1_PA_chymotrypsin"/>
</dbReference>
<dbReference type="SUPFAM" id="SSF50494">
    <property type="entry name" value="Trypsin-like serine proteases"/>
    <property type="match status" value="1"/>
</dbReference>
<dbReference type="GO" id="GO:0006508">
    <property type="term" value="P:proteolysis"/>
    <property type="evidence" value="ECO:0007669"/>
    <property type="project" value="InterPro"/>
</dbReference>
<dbReference type="OrthoDB" id="5565075at2759"/>
<keyword evidence="1" id="KW-1015">Disulfide bond</keyword>
<feature type="domain" description="Peptidase S1" evidence="3">
    <location>
        <begin position="1"/>
        <end position="191"/>
    </location>
</feature>
<dbReference type="SMART" id="SM00020">
    <property type="entry name" value="Tryp_SPc"/>
    <property type="match status" value="1"/>
</dbReference>
<protein>
    <submittedName>
        <fullName evidence="4">GH12820</fullName>
    </submittedName>
</protein>
<dbReference type="PANTHER" id="PTHR24256">
    <property type="entry name" value="TRYPTASE-RELATED"/>
    <property type="match status" value="1"/>
</dbReference>
<dbReference type="InterPro" id="IPR051487">
    <property type="entry name" value="Ser/Thr_Proteases_Immune/Dev"/>
</dbReference>
<dbReference type="AlphaFoldDB" id="B4K310"/>
<dbReference type="HOGENOM" id="CLU_006842_7_6_1"/>
<dbReference type="eggNOG" id="KOG3627">
    <property type="taxonomic scope" value="Eukaryota"/>
</dbReference>
<dbReference type="Gene3D" id="2.40.10.10">
    <property type="entry name" value="Trypsin-like serine proteases"/>
    <property type="match status" value="2"/>
</dbReference>
<dbReference type="EMBL" id="CH920428">
    <property type="protein sequence ID" value="EDW04860.1"/>
    <property type="molecule type" value="Genomic_DNA"/>
</dbReference>
<dbReference type="SMR" id="B4K310"/>
<organism evidence="5">
    <name type="scientific">Drosophila grimshawi</name>
    <name type="common">Hawaiian fruit fly</name>
    <name type="synonym">Idiomyia grimshawi</name>
    <dbReference type="NCBI Taxonomy" id="7222"/>
    <lineage>
        <taxon>Eukaryota</taxon>
        <taxon>Metazoa</taxon>
        <taxon>Ecdysozoa</taxon>
        <taxon>Arthropoda</taxon>
        <taxon>Hexapoda</taxon>
        <taxon>Insecta</taxon>
        <taxon>Pterygota</taxon>
        <taxon>Neoptera</taxon>
        <taxon>Endopterygota</taxon>
        <taxon>Diptera</taxon>
        <taxon>Brachycera</taxon>
        <taxon>Muscomorpha</taxon>
        <taxon>Ephydroidea</taxon>
        <taxon>Drosophilidae</taxon>
        <taxon>Drosophila</taxon>
        <taxon>Hawaiian Drosophila</taxon>
    </lineage>
</organism>
<accession>B4K310</accession>
<evidence type="ECO:0000313" key="5">
    <source>
        <dbReference type="Proteomes" id="UP000001070"/>
    </source>
</evidence>
<dbReference type="InterPro" id="IPR009003">
    <property type="entry name" value="Peptidase_S1_PA"/>
</dbReference>
<dbReference type="PROSITE" id="PS50240">
    <property type="entry name" value="TRYPSIN_DOM"/>
    <property type="match status" value="1"/>
</dbReference>